<comment type="caution">
    <text evidence="2">The sequence shown here is derived from an EMBL/GenBank/DDBJ whole genome shotgun (WGS) entry which is preliminary data.</text>
</comment>
<proteinExistence type="predicted"/>
<accession>A0A2H0TDR3</accession>
<gene>
    <name evidence="2" type="ORF">COU49_00990</name>
</gene>
<dbReference type="EMBL" id="PFCQ01000005">
    <property type="protein sequence ID" value="PIR68425.1"/>
    <property type="molecule type" value="Genomic_DNA"/>
</dbReference>
<dbReference type="AlphaFoldDB" id="A0A2H0TDR3"/>
<sequence>MNFEKFNKSENLDEEAMRFRRMEAGLPAEHGGELEELTGQQREELRETLARLEEERNKEQDEFEKQNH</sequence>
<feature type="region of interest" description="Disordered" evidence="1">
    <location>
        <begin position="20"/>
        <end position="42"/>
    </location>
</feature>
<dbReference type="Proteomes" id="UP000230094">
    <property type="component" value="Unassembled WGS sequence"/>
</dbReference>
<evidence type="ECO:0000313" key="3">
    <source>
        <dbReference type="Proteomes" id="UP000230094"/>
    </source>
</evidence>
<evidence type="ECO:0000313" key="2">
    <source>
        <dbReference type="EMBL" id="PIR68425.1"/>
    </source>
</evidence>
<organism evidence="2 3">
    <name type="scientific">Candidatus Nomurabacteria bacterium CG10_big_fil_rev_8_21_14_0_10_35_16</name>
    <dbReference type="NCBI Taxonomy" id="1974731"/>
    <lineage>
        <taxon>Bacteria</taxon>
        <taxon>Candidatus Nomuraibacteriota</taxon>
    </lineage>
</organism>
<evidence type="ECO:0000256" key="1">
    <source>
        <dbReference type="SAM" id="MobiDB-lite"/>
    </source>
</evidence>
<reference evidence="3" key="1">
    <citation type="submission" date="2017-09" db="EMBL/GenBank/DDBJ databases">
        <title>Depth-based differentiation of microbial function through sediment-hosted aquifers and enrichment of novel symbionts in the deep terrestrial subsurface.</title>
        <authorList>
            <person name="Probst A.J."/>
            <person name="Ladd B."/>
            <person name="Jarett J.K."/>
            <person name="Geller-Mcgrath D.E."/>
            <person name="Sieber C.M.K."/>
            <person name="Emerson J.B."/>
            <person name="Anantharaman K."/>
            <person name="Thomas B.C."/>
            <person name="Malmstrom R."/>
            <person name="Stieglmeier M."/>
            <person name="Klingl A."/>
            <person name="Woyke T."/>
            <person name="Ryan C.M."/>
            <person name="Banfield J.F."/>
        </authorList>
    </citation>
    <scope>NUCLEOTIDE SEQUENCE [LARGE SCALE GENOMIC DNA]</scope>
</reference>
<name>A0A2H0TDR3_9BACT</name>
<protein>
    <submittedName>
        <fullName evidence="2">Uncharacterized protein</fullName>
    </submittedName>
</protein>